<proteinExistence type="predicted"/>
<feature type="transmembrane region" description="Helical" evidence="5">
    <location>
        <begin position="6"/>
        <end position="25"/>
    </location>
</feature>
<dbReference type="PANTHER" id="PTHR10846:SF8">
    <property type="entry name" value="INNER MEMBRANE PROTEIN YRBG"/>
    <property type="match status" value="1"/>
</dbReference>
<evidence type="ECO:0000256" key="3">
    <source>
        <dbReference type="ARBA" id="ARBA00022989"/>
    </source>
</evidence>
<feature type="transmembrane region" description="Helical" evidence="5">
    <location>
        <begin position="235"/>
        <end position="255"/>
    </location>
</feature>
<dbReference type="GO" id="GO:0005886">
    <property type="term" value="C:plasma membrane"/>
    <property type="evidence" value="ECO:0007669"/>
    <property type="project" value="TreeGrafter"/>
</dbReference>
<accession>A0A381N4W8</accession>
<sequence length="306" mass="33073">MEILTDVTIVLVCVGVIAKGATWLVDSASKIAKRLGISELVIGLTILALGTSAPEFAVSILAALKGVGNIAIGNIVGSNIFNLGFILGGTAIIHSLKTSRILIVRDGFFLLFGTFILLFFLWDLTLTKFEGGVLFSLLILYLGYLYVKREPLETKQVMGKMYWWDPLMLIGGLAMVLVGAHFMVESAINLARYMGVSEWVIGATVIAAGTSAPEFATSLAAALRSRYGMSVGNLIGSDIFNLFGVLGVAGILNNITVSLDARMHLVFLSLMVALVLVFMRTGWVVSRREGYILVMIGLVRWINSFI</sequence>
<evidence type="ECO:0000256" key="1">
    <source>
        <dbReference type="ARBA" id="ARBA00004141"/>
    </source>
</evidence>
<dbReference type="Pfam" id="PF01699">
    <property type="entry name" value="Na_Ca_ex"/>
    <property type="match status" value="2"/>
</dbReference>
<feature type="transmembrane region" description="Helical" evidence="5">
    <location>
        <begin position="108"/>
        <end position="125"/>
    </location>
</feature>
<name>A0A381N4W8_9ZZZZ</name>
<reference evidence="7" key="1">
    <citation type="submission" date="2018-05" db="EMBL/GenBank/DDBJ databases">
        <authorList>
            <person name="Lanie J.A."/>
            <person name="Ng W.-L."/>
            <person name="Kazmierczak K.M."/>
            <person name="Andrzejewski T.M."/>
            <person name="Davidsen T.M."/>
            <person name="Wayne K.J."/>
            <person name="Tettelin H."/>
            <person name="Glass J.I."/>
            <person name="Rusch D."/>
            <person name="Podicherti R."/>
            <person name="Tsui H.-C.T."/>
            <person name="Winkler M.E."/>
        </authorList>
    </citation>
    <scope>NUCLEOTIDE SEQUENCE</scope>
</reference>
<gene>
    <name evidence="7" type="ORF">METZ01_LOCUS2505</name>
</gene>
<dbReference type="AlphaFoldDB" id="A0A381N4W8"/>
<feature type="transmembrane region" description="Helical" evidence="5">
    <location>
        <begin position="37"/>
        <end position="64"/>
    </location>
</feature>
<evidence type="ECO:0000313" key="7">
    <source>
        <dbReference type="EMBL" id="SUZ49651.1"/>
    </source>
</evidence>
<feature type="domain" description="Sodium/calcium exchanger membrane region" evidence="6">
    <location>
        <begin position="166"/>
        <end position="296"/>
    </location>
</feature>
<keyword evidence="2 5" id="KW-0812">Transmembrane</keyword>
<dbReference type="InterPro" id="IPR004837">
    <property type="entry name" value="NaCa_Exmemb"/>
</dbReference>
<organism evidence="7">
    <name type="scientific">marine metagenome</name>
    <dbReference type="NCBI Taxonomy" id="408172"/>
    <lineage>
        <taxon>unclassified sequences</taxon>
        <taxon>metagenomes</taxon>
        <taxon>ecological metagenomes</taxon>
    </lineage>
</organism>
<dbReference type="GO" id="GO:0006874">
    <property type="term" value="P:intracellular calcium ion homeostasis"/>
    <property type="evidence" value="ECO:0007669"/>
    <property type="project" value="TreeGrafter"/>
</dbReference>
<evidence type="ECO:0000256" key="4">
    <source>
        <dbReference type="ARBA" id="ARBA00023136"/>
    </source>
</evidence>
<keyword evidence="4 5" id="KW-0472">Membrane</keyword>
<dbReference type="NCBIfam" id="TIGR00367">
    <property type="entry name" value="calcium/sodium antiporter"/>
    <property type="match status" value="1"/>
</dbReference>
<feature type="transmembrane region" description="Helical" evidence="5">
    <location>
        <begin position="131"/>
        <end position="147"/>
    </location>
</feature>
<dbReference type="Gene3D" id="1.20.1420.30">
    <property type="entry name" value="NCX, central ion-binding region"/>
    <property type="match status" value="2"/>
</dbReference>
<feature type="domain" description="Sodium/calcium exchanger membrane region" evidence="6">
    <location>
        <begin position="9"/>
        <end position="146"/>
    </location>
</feature>
<dbReference type="InterPro" id="IPR044880">
    <property type="entry name" value="NCX_ion-bd_dom_sf"/>
</dbReference>
<dbReference type="EMBL" id="UINC01000128">
    <property type="protein sequence ID" value="SUZ49651.1"/>
    <property type="molecule type" value="Genomic_DNA"/>
</dbReference>
<keyword evidence="3 5" id="KW-1133">Transmembrane helix</keyword>
<dbReference type="GO" id="GO:0005262">
    <property type="term" value="F:calcium channel activity"/>
    <property type="evidence" value="ECO:0007669"/>
    <property type="project" value="TreeGrafter"/>
</dbReference>
<dbReference type="InterPro" id="IPR004481">
    <property type="entry name" value="K/Na/Ca-exchanger"/>
</dbReference>
<dbReference type="PANTHER" id="PTHR10846">
    <property type="entry name" value="SODIUM/POTASSIUM/CALCIUM EXCHANGER"/>
    <property type="match status" value="1"/>
</dbReference>
<protein>
    <recommendedName>
        <fullName evidence="6">Sodium/calcium exchanger membrane region domain-containing protein</fullName>
    </recommendedName>
</protein>
<comment type="subcellular location">
    <subcellularLocation>
        <location evidence="1">Membrane</location>
        <topology evidence="1">Multi-pass membrane protein</topology>
    </subcellularLocation>
</comment>
<feature type="transmembrane region" description="Helical" evidence="5">
    <location>
        <begin position="261"/>
        <end position="279"/>
    </location>
</feature>
<evidence type="ECO:0000259" key="6">
    <source>
        <dbReference type="Pfam" id="PF01699"/>
    </source>
</evidence>
<evidence type="ECO:0000256" key="2">
    <source>
        <dbReference type="ARBA" id="ARBA00022692"/>
    </source>
</evidence>
<feature type="transmembrane region" description="Helical" evidence="5">
    <location>
        <begin position="167"/>
        <end position="184"/>
    </location>
</feature>
<dbReference type="GO" id="GO:0008273">
    <property type="term" value="F:calcium, potassium:sodium antiporter activity"/>
    <property type="evidence" value="ECO:0007669"/>
    <property type="project" value="TreeGrafter"/>
</dbReference>
<evidence type="ECO:0000256" key="5">
    <source>
        <dbReference type="SAM" id="Phobius"/>
    </source>
</evidence>
<feature type="transmembrane region" description="Helical" evidence="5">
    <location>
        <begin position="70"/>
        <end position="96"/>
    </location>
</feature>